<organism evidence="1 2">
    <name type="scientific">Oedothorax gibbosus</name>
    <dbReference type="NCBI Taxonomy" id="931172"/>
    <lineage>
        <taxon>Eukaryota</taxon>
        <taxon>Metazoa</taxon>
        <taxon>Ecdysozoa</taxon>
        <taxon>Arthropoda</taxon>
        <taxon>Chelicerata</taxon>
        <taxon>Arachnida</taxon>
        <taxon>Araneae</taxon>
        <taxon>Araneomorphae</taxon>
        <taxon>Entelegynae</taxon>
        <taxon>Araneoidea</taxon>
        <taxon>Linyphiidae</taxon>
        <taxon>Erigoninae</taxon>
        <taxon>Oedothorax</taxon>
    </lineage>
</organism>
<protein>
    <submittedName>
        <fullName evidence="1">Uncharacterized protein</fullName>
    </submittedName>
</protein>
<dbReference type="EMBL" id="JAFNEN010000363">
    <property type="protein sequence ID" value="KAG8184757.1"/>
    <property type="molecule type" value="Genomic_DNA"/>
</dbReference>
<name>A0AAV6UKV2_9ARAC</name>
<comment type="caution">
    <text evidence="1">The sequence shown here is derived from an EMBL/GenBank/DDBJ whole genome shotgun (WGS) entry which is preliminary data.</text>
</comment>
<reference evidence="1 2" key="1">
    <citation type="journal article" date="2022" name="Nat. Ecol. Evol.">
        <title>A masculinizing supergene underlies an exaggerated male reproductive morph in a spider.</title>
        <authorList>
            <person name="Hendrickx F."/>
            <person name="De Corte Z."/>
            <person name="Sonet G."/>
            <person name="Van Belleghem S.M."/>
            <person name="Kostlbacher S."/>
            <person name="Vangestel C."/>
        </authorList>
    </citation>
    <scope>NUCLEOTIDE SEQUENCE [LARGE SCALE GENOMIC DNA]</scope>
    <source>
        <strain evidence="1">W744_W776</strain>
    </source>
</reference>
<evidence type="ECO:0000313" key="2">
    <source>
        <dbReference type="Proteomes" id="UP000827092"/>
    </source>
</evidence>
<dbReference type="Proteomes" id="UP000827092">
    <property type="component" value="Unassembled WGS sequence"/>
</dbReference>
<dbReference type="AlphaFoldDB" id="A0AAV6UKV2"/>
<keyword evidence="2" id="KW-1185">Reference proteome</keyword>
<sequence>MKPYHCIDLFESVVATIYQSPLDQTQHGKFIKMHYQIKMKLLGLNNAVQKAKRVAANFAVAKVTSLKEKIDMESHIRIAVFLLVVVVLDFAVALQVESSKESQDEIARAIIVAPLKCGKEGAPCNSGAECCPYHVCHLRLLKCYEHKLIG</sequence>
<accession>A0AAV6UKV2</accession>
<proteinExistence type="predicted"/>
<evidence type="ECO:0000313" key="1">
    <source>
        <dbReference type="EMBL" id="KAG8184757.1"/>
    </source>
</evidence>
<gene>
    <name evidence="1" type="ORF">JTE90_019353</name>
</gene>